<dbReference type="InterPro" id="IPR006171">
    <property type="entry name" value="TOPRIM_dom"/>
</dbReference>
<dbReference type="SMART" id="SM00493">
    <property type="entry name" value="TOPRIM"/>
    <property type="match status" value="1"/>
</dbReference>
<evidence type="ECO:0000256" key="12">
    <source>
        <dbReference type="HAMAP-Rule" id="MF_00974"/>
    </source>
</evidence>
<dbReference type="SUPFAM" id="SSF57783">
    <property type="entry name" value="Zinc beta-ribbon"/>
    <property type="match status" value="1"/>
</dbReference>
<keyword evidence="3 12" id="KW-0808">Transferase</keyword>
<dbReference type="Gene3D" id="3.90.580.10">
    <property type="entry name" value="Zinc finger, CHC2-type domain"/>
    <property type="match status" value="1"/>
</dbReference>
<dbReference type="AlphaFoldDB" id="A0A3A1P4J3"/>
<keyword evidence="9" id="KW-0460">Magnesium</keyword>
<dbReference type="GO" id="GO:0003677">
    <property type="term" value="F:DNA binding"/>
    <property type="evidence" value="ECO:0007669"/>
    <property type="project" value="UniProtKB-KW"/>
</dbReference>
<organism evidence="15 16">
    <name type="scientific">Aurantiacibacter xanthus</name>
    <dbReference type="NCBI Taxonomy" id="1784712"/>
    <lineage>
        <taxon>Bacteria</taxon>
        <taxon>Pseudomonadati</taxon>
        <taxon>Pseudomonadota</taxon>
        <taxon>Alphaproteobacteria</taxon>
        <taxon>Sphingomonadales</taxon>
        <taxon>Erythrobacteraceae</taxon>
        <taxon>Aurantiacibacter</taxon>
    </lineage>
</organism>
<dbReference type="SUPFAM" id="SSF56731">
    <property type="entry name" value="DNA primase core"/>
    <property type="match status" value="1"/>
</dbReference>
<dbReference type="InterPro" id="IPR002694">
    <property type="entry name" value="Znf_CHC2"/>
</dbReference>
<evidence type="ECO:0000256" key="2">
    <source>
        <dbReference type="ARBA" id="ARBA00022515"/>
    </source>
</evidence>
<dbReference type="GO" id="GO:0005737">
    <property type="term" value="C:cytoplasm"/>
    <property type="evidence" value="ECO:0007669"/>
    <property type="project" value="TreeGrafter"/>
</dbReference>
<dbReference type="SMART" id="SM00400">
    <property type="entry name" value="ZnF_CHCC"/>
    <property type="match status" value="1"/>
</dbReference>
<evidence type="ECO:0000256" key="5">
    <source>
        <dbReference type="ARBA" id="ARBA00022705"/>
    </source>
</evidence>
<dbReference type="InterPro" id="IPR050219">
    <property type="entry name" value="DnaG_primase"/>
</dbReference>
<dbReference type="OrthoDB" id="9803773at2"/>
<dbReference type="EC" id="2.7.7.101" evidence="12"/>
<comment type="caution">
    <text evidence="15">The sequence shown here is derived from an EMBL/GenBank/DDBJ whole genome shotgun (WGS) entry which is preliminary data.</text>
</comment>
<evidence type="ECO:0000256" key="11">
    <source>
        <dbReference type="ARBA" id="ARBA00023163"/>
    </source>
</evidence>
<dbReference type="FunFam" id="3.40.1360.10:FF:000002">
    <property type="entry name" value="DNA primase"/>
    <property type="match status" value="1"/>
</dbReference>
<dbReference type="PANTHER" id="PTHR30313:SF2">
    <property type="entry name" value="DNA PRIMASE"/>
    <property type="match status" value="1"/>
</dbReference>
<dbReference type="GO" id="GO:1990077">
    <property type="term" value="C:primosome complex"/>
    <property type="evidence" value="ECO:0007669"/>
    <property type="project" value="UniProtKB-KW"/>
</dbReference>
<keyword evidence="5 12" id="KW-0235">DNA replication</keyword>
<keyword evidence="6 12" id="KW-0479">Metal-binding</keyword>
<dbReference type="PANTHER" id="PTHR30313">
    <property type="entry name" value="DNA PRIMASE"/>
    <property type="match status" value="1"/>
</dbReference>
<evidence type="ECO:0000256" key="9">
    <source>
        <dbReference type="ARBA" id="ARBA00022842"/>
    </source>
</evidence>
<dbReference type="FunFam" id="3.90.980.10:FF:000001">
    <property type="entry name" value="DNA primase"/>
    <property type="match status" value="1"/>
</dbReference>
<dbReference type="Pfam" id="PF01807">
    <property type="entry name" value="Zn_ribbon_DnaG"/>
    <property type="match status" value="1"/>
</dbReference>
<name>A0A3A1P4J3_9SPHN</name>
<dbReference type="EMBL" id="QXFM01000140">
    <property type="protein sequence ID" value="RIV80880.1"/>
    <property type="molecule type" value="Genomic_DNA"/>
</dbReference>
<protein>
    <recommendedName>
        <fullName evidence="12">DNA primase</fullName>
        <ecNumber evidence="12">2.7.7.101</ecNumber>
    </recommendedName>
</protein>
<dbReference type="GO" id="GO:0008270">
    <property type="term" value="F:zinc ion binding"/>
    <property type="evidence" value="ECO:0007669"/>
    <property type="project" value="UniProtKB-UniRule"/>
</dbReference>
<reference evidence="15 16" key="1">
    <citation type="submission" date="2018-08" db="EMBL/GenBank/DDBJ databases">
        <title>Erythrobacter zhengii sp.nov., a bacterium isolated from deep-sea sediment.</title>
        <authorList>
            <person name="Fang C."/>
            <person name="Wu Y.-H."/>
            <person name="Sun C."/>
            <person name="Wang H."/>
            <person name="Cheng H."/>
            <person name="Meng F.-X."/>
            <person name="Wang C.-S."/>
            <person name="Xu X.-W."/>
        </authorList>
    </citation>
    <scope>NUCLEOTIDE SEQUENCE [LARGE SCALE GENOMIC DNA]</scope>
    <source>
        <strain evidence="15 16">CCTCC AB 2015396</strain>
    </source>
</reference>
<comment type="function">
    <text evidence="12">RNA polymerase that catalyzes the synthesis of short RNA molecules used as primers for DNA polymerase during DNA replication.</text>
</comment>
<keyword evidence="4 12" id="KW-0548">Nucleotidyltransferase</keyword>
<comment type="catalytic activity">
    <reaction evidence="12">
        <text>ssDNA + n NTP = ssDNA/pppN(pN)n-1 hybrid + (n-1) diphosphate.</text>
        <dbReference type="EC" id="2.7.7.101"/>
    </reaction>
</comment>
<evidence type="ECO:0000256" key="8">
    <source>
        <dbReference type="ARBA" id="ARBA00022833"/>
    </source>
</evidence>
<dbReference type="Gene3D" id="3.40.1360.10">
    <property type="match status" value="1"/>
</dbReference>
<keyword evidence="16" id="KW-1185">Reference proteome</keyword>
<evidence type="ECO:0000256" key="10">
    <source>
        <dbReference type="ARBA" id="ARBA00023125"/>
    </source>
</evidence>
<sequence length="632" mass="69634">MALSPQWLDELKTRTTLSALIMRTTKLTRAGNEWKACCPFHQEKSPSFYVNDAKGFYHCFGCQAHGSAIDWMMQQHGLEFMDAVKELAAAAGMDVPAPDPRAVRRAEERASLHDVMQAAQEWLVANLRQPVGSNARDYLASRGFSEAVCREFGFGYAPDERQALKQALGKFEEPMLIEAGLRIAVDDKEPYDRFRDRLMLPIQDARGRVIAFGGRILEKREGAPKYLNSPDTPLFDKSRTLYNLHRAAPAARKSGRLIAVEGYMDVIALVAAGFAEAVAPMGTALTEPQIELMWRACEKPVLCFDGDAAGQRAAMKAVVRALPLLRPGHTLQIVTLPEGLDPDDIIRQRGKAAMAKLLEEPRSIIDLIWSHESAAAPLTSPEDKAGLKARLLGHVDTIADSDIRALYQRELLDRYSAFAFPPREARQGNRGPWQGRPGQRPAAPARMEPHHAAALRKAAEGASRDVLTRAVLHGFLRHRELISAHTDSLFELARALPHLAPLIDNLIDSTESLEQGENLPIFDPDSVPPPPDNTRFSFLGEGSDPVEVREDLAEAVSLLVERPALEAAIKAATARFDADPEGAFAEQQVLRKRKLEIEERIGQMARKRAAAYAVETPTPNGAEPSEGASETE</sequence>
<keyword evidence="1 12" id="KW-0240">DNA-directed RNA polymerase</keyword>
<evidence type="ECO:0000256" key="3">
    <source>
        <dbReference type="ARBA" id="ARBA00022679"/>
    </source>
</evidence>
<dbReference type="NCBIfam" id="TIGR01391">
    <property type="entry name" value="dnaG"/>
    <property type="match status" value="1"/>
</dbReference>
<dbReference type="HAMAP" id="MF_00974">
    <property type="entry name" value="DNA_primase_DnaG"/>
    <property type="match status" value="1"/>
</dbReference>
<dbReference type="RefSeq" id="WP_119594617.1">
    <property type="nucleotide sequence ID" value="NZ_QXFM01000140.1"/>
</dbReference>
<dbReference type="InterPro" id="IPR013264">
    <property type="entry name" value="DNAG_N"/>
</dbReference>
<dbReference type="InterPro" id="IPR006295">
    <property type="entry name" value="DNA_primase_DnaG"/>
</dbReference>
<feature type="region of interest" description="Disordered" evidence="13">
    <location>
        <begin position="423"/>
        <end position="449"/>
    </location>
</feature>
<evidence type="ECO:0000259" key="14">
    <source>
        <dbReference type="PROSITE" id="PS50880"/>
    </source>
</evidence>
<evidence type="ECO:0000313" key="15">
    <source>
        <dbReference type="EMBL" id="RIV80880.1"/>
    </source>
</evidence>
<feature type="zinc finger region" description="CHC2-type" evidence="12">
    <location>
        <begin position="38"/>
        <end position="62"/>
    </location>
</feature>
<comment type="cofactor">
    <cofactor evidence="12">
        <name>Zn(2+)</name>
        <dbReference type="ChEBI" id="CHEBI:29105"/>
    </cofactor>
    <text evidence="12">Binds 1 zinc ion per monomer.</text>
</comment>
<dbReference type="GO" id="GO:0000428">
    <property type="term" value="C:DNA-directed RNA polymerase complex"/>
    <property type="evidence" value="ECO:0007669"/>
    <property type="project" value="UniProtKB-KW"/>
</dbReference>
<dbReference type="CDD" id="cd03364">
    <property type="entry name" value="TOPRIM_DnaG_primases"/>
    <property type="match status" value="1"/>
</dbReference>
<feature type="domain" description="Toprim" evidence="14">
    <location>
        <begin position="255"/>
        <end position="339"/>
    </location>
</feature>
<dbReference type="Pfam" id="PF08275">
    <property type="entry name" value="DNAG_N"/>
    <property type="match status" value="1"/>
</dbReference>
<keyword evidence="11 12" id="KW-0804">Transcription</keyword>
<feature type="region of interest" description="Disordered" evidence="13">
    <location>
        <begin position="610"/>
        <end position="632"/>
    </location>
</feature>
<dbReference type="InterPro" id="IPR037068">
    <property type="entry name" value="DNA_primase_core_N_sf"/>
</dbReference>
<gene>
    <name evidence="12" type="primary">dnaG</name>
    <name evidence="15" type="ORF">D2V17_18420</name>
</gene>
<keyword evidence="2 12" id="KW-0639">Primosome</keyword>
<evidence type="ECO:0000256" key="6">
    <source>
        <dbReference type="ARBA" id="ARBA00022723"/>
    </source>
</evidence>
<dbReference type="FunFam" id="3.90.580.10:FF:000001">
    <property type="entry name" value="DNA primase"/>
    <property type="match status" value="1"/>
</dbReference>
<accession>A0A3A1P4J3</accession>
<keyword evidence="7 12" id="KW-0863">Zinc-finger</keyword>
<evidence type="ECO:0000256" key="7">
    <source>
        <dbReference type="ARBA" id="ARBA00022771"/>
    </source>
</evidence>
<dbReference type="Pfam" id="PF13662">
    <property type="entry name" value="Toprim_4"/>
    <property type="match status" value="1"/>
</dbReference>
<comment type="subunit">
    <text evidence="12">Monomer. Interacts with DnaB.</text>
</comment>
<comment type="domain">
    <text evidence="12">Contains an N-terminal zinc-binding domain, a central core domain that contains the primase activity, and a C-terminal DnaB-binding domain.</text>
</comment>
<evidence type="ECO:0000313" key="16">
    <source>
        <dbReference type="Proteomes" id="UP000265366"/>
    </source>
</evidence>
<evidence type="ECO:0000256" key="1">
    <source>
        <dbReference type="ARBA" id="ARBA00022478"/>
    </source>
</evidence>
<dbReference type="InterPro" id="IPR030846">
    <property type="entry name" value="DnaG_bac"/>
</dbReference>
<dbReference type="GO" id="GO:0006269">
    <property type="term" value="P:DNA replication, synthesis of primer"/>
    <property type="evidence" value="ECO:0007669"/>
    <property type="project" value="UniProtKB-UniRule"/>
</dbReference>
<evidence type="ECO:0000256" key="4">
    <source>
        <dbReference type="ARBA" id="ARBA00022695"/>
    </source>
</evidence>
<dbReference type="PROSITE" id="PS50880">
    <property type="entry name" value="TOPRIM"/>
    <property type="match status" value="1"/>
</dbReference>
<dbReference type="InterPro" id="IPR034151">
    <property type="entry name" value="TOPRIM_DnaG_bac"/>
</dbReference>
<dbReference type="GO" id="GO:0003899">
    <property type="term" value="F:DNA-directed RNA polymerase activity"/>
    <property type="evidence" value="ECO:0007669"/>
    <property type="project" value="UniProtKB-UniRule"/>
</dbReference>
<dbReference type="Gene3D" id="3.90.980.10">
    <property type="entry name" value="DNA primase, catalytic core, N-terminal domain"/>
    <property type="match status" value="1"/>
</dbReference>
<dbReference type="Proteomes" id="UP000265366">
    <property type="component" value="Unassembled WGS sequence"/>
</dbReference>
<keyword evidence="8 12" id="KW-0862">Zinc</keyword>
<evidence type="ECO:0000256" key="13">
    <source>
        <dbReference type="SAM" id="MobiDB-lite"/>
    </source>
</evidence>
<keyword evidence="10 12" id="KW-0238">DNA-binding</keyword>
<dbReference type="InterPro" id="IPR036977">
    <property type="entry name" value="DNA_primase_Znf_CHC2"/>
</dbReference>
<comment type="similarity">
    <text evidence="12">Belongs to the DnaG primase family.</text>
</comment>
<proteinExistence type="inferred from homology"/>